<proteinExistence type="predicted"/>
<evidence type="ECO:0000259" key="1">
    <source>
        <dbReference type="Pfam" id="PF13930"/>
    </source>
</evidence>
<organism evidence="2">
    <name type="scientific">viral metagenome</name>
    <dbReference type="NCBI Taxonomy" id="1070528"/>
    <lineage>
        <taxon>unclassified sequences</taxon>
        <taxon>metagenomes</taxon>
        <taxon>organismal metagenomes</taxon>
    </lineage>
</organism>
<accession>A0A6C0J4A2</accession>
<dbReference type="InterPro" id="IPR044929">
    <property type="entry name" value="DNA/RNA_non-sp_Endonuclease_sf"/>
</dbReference>
<sequence length="182" mass="20038">MWYSILFVFLQMYLTHGSCVCTTVACPVEGNNSIIMGNGGADLTYMYKIHNNYEVVVSASGTITPESLDNGTGTTSCTQHYSRLLEDDGEQDCDAGHILANRLGGYGNTPTNIFPQNASINRGTYAQFEGNIYDCMKNGGNIGYLSWEFYYDDDKHTMPNSVKYVAKFEGGTCKTISSLFSN</sequence>
<dbReference type="Pfam" id="PF13930">
    <property type="entry name" value="Endonuclea_NS_2"/>
    <property type="match status" value="1"/>
</dbReference>
<dbReference type="InterPro" id="IPR044927">
    <property type="entry name" value="Endonuclea_NS_2"/>
</dbReference>
<dbReference type="Gene3D" id="3.40.570.10">
    <property type="entry name" value="Extracellular Endonuclease, subunit A"/>
    <property type="match status" value="1"/>
</dbReference>
<evidence type="ECO:0000313" key="2">
    <source>
        <dbReference type="EMBL" id="QHT99456.1"/>
    </source>
</evidence>
<reference evidence="2" key="1">
    <citation type="journal article" date="2020" name="Nature">
        <title>Giant virus diversity and host interactions through global metagenomics.</title>
        <authorList>
            <person name="Schulz F."/>
            <person name="Roux S."/>
            <person name="Paez-Espino D."/>
            <person name="Jungbluth S."/>
            <person name="Walsh D.A."/>
            <person name="Denef V.J."/>
            <person name="McMahon K.D."/>
            <person name="Konstantinidis K.T."/>
            <person name="Eloe-Fadrosh E.A."/>
            <person name="Kyrpides N.C."/>
            <person name="Woyke T."/>
        </authorList>
    </citation>
    <scope>NUCLEOTIDE SEQUENCE</scope>
    <source>
        <strain evidence="2">GVMAG-M-3300025699-48</strain>
    </source>
</reference>
<name>A0A6C0J4A2_9ZZZZ</name>
<protein>
    <recommendedName>
        <fullName evidence="1">Type VII secretion system protein EssD-like domain-containing protein</fullName>
    </recommendedName>
</protein>
<dbReference type="AlphaFoldDB" id="A0A6C0J4A2"/>
<dbReference type="EMBL" id="MN740308">
    <property type="protein sequence ID" value="QHT99456.1"/>
    <property type="molecule type" value="Genomic_DNA"/>
</dbReference>
<feature type="domain" description="Type VII secretion system protein EssD-like" evidence="1">
    <location>
        <begin position="88"/>
        <end position="168"/>
    </location>
</feature>